<evidence type="ECO:0000256" key="1">
    <source>
        <dbReference type="SAM" id="SignalP"/>
    </source>
</evidence>
<feature type="domain" description="Cyanovirin-N" evidence="2">
    <location>
        <begin position="55"/>
        <end position="167"/>
    </location>
</feature>
<dbReference type="SUPFAM" id="SSF51322">
    <property type="entry name" value="Cyanovirin-N"/>
    <property type="match status" value="1"/>
</dbReference>
<dbReference type="Proteomes" id="UP000825935">
    <property type="component" value="Chromosome 9"/>
</dbReference>
<comment type="caution">
    <text evidence="3">The sequence shown here is derived from an EMBL/GenBank/DDBJ whole genome shotgun (WGS) entry which is preliminary data.</text>
</comment>
<feature type="chain" id="PRO_5035802917" description="Cyanovirin-N domain-containing protein" evidence="1">
    <location>
        <begin position="38"/>
        <end position="176"/>
    </location>
</feature>
<evidence type="ECO:0000259" key="2">
    <source>
        <dbReference type="SMART" id="SM01111"/>
    </source>
</evidence>
<proteinExistence type="predicted"/>
<dbReference type="SMART" id="SM01111">
    <property type="entry name" value="CVNH"/>
    <property type="match status" value="1"/>
</dbReference>
<protein>
    <recommendedName>
        <fullName evidence="2">Cyanovirin-N domain-containing protein</fullName>
    </recommendedName>
</protein>
<keyword evidence="4" id="KW-1185">Reference proteome</keyword>
<accession>A0A8T2U904</accession>
<dbReference type="EMBL" id="CM035414">
    <property type="protein sequence ID" value="KAH7428999.1"/>
    <property type="molecule type" value="Genomic_DNA"/>
</dbReference>
<dbReference type="AlphaFoldDB" id="A0A8T2U904"/>
<evidence type="ECO:0000313" key="3">
    <source>
        <dbReference type="EMBL" id="KAH7428999.1"/>
    </source>
</evidence>
<name>A0A8T2U904_CERRI</name>
<keyword evidence="1" id="KW-0732">Signal</keyword>
<dbReference type="OrthoDB" id="2947935at2759"/>
<dbReference type="InterPro" id="IPR011058">
    <property type="entry name" value="Cyanovirin-N"/>
</dbReference>
<dbReference type="Gene3D" id="2.30.60.10">
    <property type="entry name" value="Cyanovirin-N"/>
    <property type="match status" value="2"/>
</dbReference>
<evidence type="ECO:0000313" key="4">
    <source>
        <dbReference type="Proteomes" id="UP000825935"/>
    </source>
</evidence>
<dbReference type="Pfam" id="PF08881">
    <property type="entry name" value="CVNH"/>
    <property type="match status" value="1"/>
</dbReference>
<sequence>MQCLIVCYEIMKNTRAPSSRNASSFCMLLLLLSIVMGGDDFGRPCAAKCHFEDGNFSHTCGDIMLVPDNLVSLQADCFATGNPDAEIYRSTLGLNMNIENNNGQLQCRVCMASPLVPRHCNFSHSCRNLRLEGAILYATCADRNGKPVETSLDLDRCVVNGQGYLDFVCGFLSPYA</sequence>
<organism evidence="3 4">
    <name type="scientific">Ceratopteris richardii</name>
    <name type="common">Triangle waterfern</name>
    <dbReference type="NCBI Taxonomy" id="49495"/>
    <lineage>
        <taxon>Eukaryota</taxon>
        <taxon>Viridiplantae</taxon>
        <taxon>Streptophyta</taxon>
        <taxon>Embryophyta</taxon>
        <taxon>Tracheophyta</taxon>
        <taxon>Polypodiopsida</taxon>
        <taxon>Polypodiidae</taxon>
        <taxon>Polypodiales</taxon>
        <taxon>Pteridineae</taxon>
        <taxon>Pteridaceae</taxon>
        <taxon>Parkerioideae</taxon>
        <taxon>Ceratopteris</taxon>
    </lineage>
</organism>
<gene>
    <name evidence="3" type="ORF">KP509_09G026500</name>
</gene>
<feature type="signal peptide" evidence="1">
    <location>
        <begin position="1"/>
        <end position="37"/>
    </location>
</feature>
<reference evidence="3" key="1">
    <citation type="submission" date="2021-08" db="EMBL/GenBank/DDBJ databases">
        <title>WGS assembly of Ceratopteris richardii.</title>
        <authorList>
            <person name="Marchant D.B."/>
            <person name="Chen G."/>
            <person name="Jenkins J."/>
            <person name="Shu S."/>
            <person name="Leebens-Mack J."/>
            <person name="Grimwood J."/>
            <person name="Schmutz J."/>
            <person name="Soltis P."/>
            <person name="Soltis D."/>
            <person name="Chen Z.-H."/>
        </authorList>
    </citation>
    <scope>NUCLEOTIDE SEQUENCE</scope>
    <source>
        <strain evidence="3">Whitten #5841</strain>
        <tissue evidence="3">Leaf</tissue>
    </source>
</reference>
<dbReference type="InterPro" id="IPR036673">
    <property type="entry name" value="Cyanovirin-N_sf"/>
</dbReference>